<comment type="similarity">
    <text evidence="2">Belongs to the ABC transporter superfamily.</text>
</comment>
<proteinExistence type="inferred from homology"/>
<dbReference type="GO" id="GO:0005524">
    <property type="term" value="F:ATP binding"/>
    <property type="evidence" value="ECO:0007669"/>
    <property type="project" value="UniProtKB-KW"/>
</dbReference>
<accession>A0A561QCF5</accession>
<keyword evidence="7" id="KW-0472">Membrane</keyword>
<comment type="subcellular location">
    <subcellularLocation>
        <location evidence="1">Cell membrane</location>
        <topology evidence="1">Peripheral membrane protein</topology>
    </subcellularLocation>
</comment>
<dbReference type="Pfam" id="PF00005">
    <property type="entry name" value="ABC_tran"/>
    <property type="match status" value="1"/>
</dbReference>
<comment type="caution">
    <text evidence="9">The sequence shown here is derived from an EMBL/GenBank/DDBJ whole genome shotgun (WGS) entry which is preliminary data.</text>
</comment>
<keyword evidence="4" id="KW-1003">Cell membrane</keyword>
<organism evidence="9 10">
    <name type="scientific">Neorhizobium alkalisoli</name>
    <dbReference type="NCBI Taxonomy" id="528178"/>
    <lineage>
        <taxon>Bacteria</taxon>
        <taxon>Pseudomonadati</taxon>
        <taxon>Pseudomonadota</taxon>
        <taxon>Alphaproteobacteria</taxon>
        <taxon>Hyphomicrobiales</taxon>
        <taxon>Rhizobiaceae</taxon>
        <taxon>Rhizobium/Agrobacterium group</taxon>
        <taxon>Neorhizobium</taxon>
    </lineage>
</organism>
<evidence type="ECO:0000259" key="8">
    <source>
        <dbReference type="PROSITE" id="PS50893"/>
    </source>
</evidence>
<dbReference type="InterPro" id="IPR017871">
    <property type="entry name" value="ABC_transporter-like_CS"/>
</dbReference>
<dbReference type="OrthoDB" id="9802264at2"/>
<evidence type="ECO:0000256" key="5">
    <source>
        <dbReference type="ARBA" id="ARBA00022741"/>
    </source>
</evidence>
<dbReference type="SUPFAM" id="SSF52540">
    <property type="entry name" value="P-loop containing nucleoside triphosphate hydrolases"/>
    <property type="match status" value="1"/>
</dbReference>
<dbReference type="InterPro" id="IPR027417">
    <property type="entry name" value="P-loop_NTPase"/>
</dbReference>
<protein>
    <submittedName>
        <fullName evidence="9">Amino acid ABC transporter ATP-binding protein (PAAT family)</fullName>
    </submittedName>
</protein>
<evidence type="ECO:0000256" key="2">
    <source>
        <dbReference type="ARBA" id="ARBA00005417"/>
    </source>
</evidence>
<dbReference type="InterPro" id="IPR003593">
    <property type="entry name" value="AAA+_ATPase"/>
</dbReference>
<dbReference type="GO" id="GO:0015424">
    <property type="term" value="F:ABC-type amino acid transporter activity"/>
    <property type="evidence" value="ECO:0007669"/>
    <property type="project" value="InterPro"/>
</dbReference>
<evidence type="ECO:0000313" key="9">
    <source>
        <dbReference type="EMBL" id="TWF48060.1"/>
    </source>
</evidence>
<dbReference type="PROSITE" id="PS50893">
    <property type="entry name" value="ABC_TRANSPORTER_2"/>
    <property type="match status" value="1"/>
</dbReference>
<gene>
    <name evidence="9" type="ORF">FHW37_109123</name>
</gene>
<dbReference type="InterPro" id="IPR030679">
    <property type="entry name" value="ABC_ATPase_HisP-typ"/>
</dbReference>
<evidence type="ECO:0000256" key="4">
    <source>
        <dbReference type="ARBA" id="ARBA00022475"/>
    </source>
</evidence>
<keyword evidence="5" id="KW-0547">Nucleotide-binding</keyword>
<name>A0A561QCF5_9HYPH</name>
<feature type="domain" description="ABC transporter" evidence="8">
    <location>
        <begin position="2"/>
        <end position="242"/>
    </location>
</feature>
<dbReference type="RefSeq" id="WP_145641831.1">
    <property type="nucleotide sequence ID" value="NZ_VIWP01000009.1"/>
</dbReference>
<dbReference type="Gene3D" id="3.40.50.300">
    <property type="entry name" value="P-loop containing nucleotide triphosphate hydrolases"/>
    <property type="match status" value="1"/>
</dbReference>
<evidence type="ECO:0000256" key="1">
    <source>
        <dbReference type="ARBA" id="ARBA00004202"/>
    </source>
</evidence>
<keyword evidence="3" id="KW-0813">Transport</keyword>
<evidence type="ECO:0000256" key="7">
    <source>
        <dbReference type="ARBA" id="ARBA00023136"/>
    </source>
</evidence>
<keyword evidence="10" id="KW-1185">Reference proteome</keyword>
<dbReference type="PANTHER" id="PTHR43166">
    <property type="entry name" value="AMINO ACID IMPORT ATP-BINDING PROTEIN"/>
    <property type="match status" value="1"/>
</dbReference>
<dbReference type="Proteomes" id="UP000320653">
    <property type="component" value="Unassembled WGS sequence"/>
</dbReference>
<evidence type="ECO:0000256" key="6">
    <source>
        <dbReference type="ARBA" id="ARBA00022840"/>
    </source>
</evidence>
<dbReference type="InterPro" id="IPR050086">
    <property type="entry name" value="MetN_ABC_transporter-like"/>
</dbReference>
<dbReference type="PANTHER" id="PTHR43166:SF35">
    <property type="entry name" value="L-CYSTINE IMPORT ATP-BINDING PROTEIN TCYN"/>
    <property type="match status" value="1"/>
</dbReference>
<sequence>MITLQNIEKRFGDAVILKDISLSLPEGTVTALVGPSGGGKSTLLRCVNLLEQPYSGAVQIGNDRIDFRPGEKPRWRDIQKIRQQTGMVFQNFQLFPHRTAIENVMEGLIVVQKWSRQKARDRALELLTKVGMDHKADAWPSNLSGGQQQRVAIARALAPSPQVLLCDEPTSALDPELAAEVVDVLARLARDGTTMVMATHDLRLASQIAGRVVFLEAGSVVETGSPAEIFRSPTNGRTKRFVSSINAAQSF</sequence>
<dbReference type="InterPro" id="IPR003439">
    <property type="entry name" value="ABC_transporter-like_ATP-bd"/>
</dbReference>
<reference evidence="9 10" key="1">
    <citation type="submission" date="2019-06" db="EMBL/GenBank/DDBJ databases">
        <title>Sorghum-associated microbial communities from plants grown in Nebraska, USA.</title>
        <authorList>
            <person name="Schachtman D."/>
        </authorList>
    </citation>
    <scope>NUCLEOTIDE SEQUENCE [LARGE SCALE GENOMIC DNA]</scope>
    <source>
        <strain evidence="9 10">1225</strain>
    </source>
</reference>
<keyword evidence="6 9" id="KW-0067">ATP-binding</keyword>
<dbReference type="EMBL" id="VIWP01000009">
    <property type="protein sequence ID" value="TWF48060.1"/>
    <property type="molecule type" value="Genomic_DNA"/>
</dbReference>
<dbReference type="SMART" id="SM00382">
    <property type="entry name" value="AAA"/>
    <property type="match status" value="1"/>
</dbReference>
<dbReference type="GO" id="GO:0016887">
    <property type="term" value="F:ATP hydrolysis activity"/>
    <property type="evidence" value="ECO:0007669"/>
    <property type="project" value="InterPro"/>
</dbReference>
<dbReference type="PIRSF" id="PIRSF039085">
    <property type="entry name" value="ABC_ATPase_HisP"/>
    <property type="match status" value="1"/>
</dbReference>
<evidence type="ECO:0000256" key="3">
    <source>
        <dbReference type="ARBA" id="ARBA00022448"/>
    </source>
</evidence>
<dbReference type="AlphaFoldDB" id="A0A561QCF5"/>
<evidence type="ECO:0000313" key="10">
    <source>
        <dbReference type="Proteomes" id="UP000320653"/>
    </source>
</evidence>
<dbReference type="GO" id="GO:0005886">
    <property type="term" value="C:plasma membrane"/>
    <property type="evidence" value="ECO:0007669"/>
    <property type="project" value="UniProtKB-SubCell"/>
</dbReference>
<dbReference type="PROSITE" id="PS00211">
    <property type="entry name" value="ABC_TRANSPORTER_1"/>
    <property type="match status" value="1"/>
</dbReference>